<dbReference type="PANTHER" id="PTHR43617">
    <property type="entry name" value="L-AMINO ACID N-ACETYLTRANSFERASE"/>
    <property type="match status" value="1"/>
</dbReference>
<dbReference type="EMBL" id="JAKVQD010000001">
    <property type="protein sequence ID" value="MCH4551445.1"/>
    <property type="molecule type" value="Genomic_DNA"/>
</dbReference>
<keyword evidence="3" id="KW-1185">Reference proteome</keyword>
<name>A0ABS9RES5_9FLAO</name>
<gene>
    <name evidence="2" type="ORF">MKW35_02350</name>
</gene>
<dbReference type="SUPFAM" id="SSF55729">
    <property type="entry name" value="Acyl-CoA N-acyltransferases (Nat)"/>
    <property type="match status" value="1"/>
</dbReference>
<protein>
    <submittedName>
        <fullName evidence="2">GNAT family N-acetyltransferase</fullName>
    </submittedName>
</protein>
<dbReference type="PROSITE" id="PS51186">
    <property type="entry name" value="GNAT"/>
    <property type="match status" value="1"/>
</dbReference>
<sequence length="167" mass="19600">MTLSFHQIHNDDLPTVLRLFKEAAEKIAKMKIDHWQYWKNPPADKIKWVKDGINNNEYFFIKNTNHATIGMVRILNEDILYWGLQQASALYVHSLTVKEEYNGQGIGKLILDTIEHQAKMKQCEYLRLDADSKNPRLCNYYESLGFKKVGEKTLTISTYNLYQKEIL</sequence>
<dbReference type="CDD" id="cd04301">
    <property type="entry name" value="NAT_SF"/>
    <property type="match status" value="1"/>
</dbReference>
<dbReference type="RefSeq" id="WP_240571787.1">
    <property type="nucleotide sequence ID" value="NZ_CP136709.1"/>
</dbReference>
<evidence type="ECO:0000259" key="1">
    <source>
        <dbReference type="PROSITE" id="PS51186"/>
    </source>
</evidence>
<evidence type="ECO:0000313" key="2">
    <source>
        <dbReference type="EMBL" id="MCH4551445.1"/>
    </source>
</evidence>
<accession>A0ABS9RES5</accession>
<dbReference type="Pfam" id="PF00583">
    <property type="entry name" value="Acetyltransf_1"/>
    <property type="match status" value="1"/>
</dbReference>
<dbReference type="InterPro" id="IPR016181">
    <property type="entry name" value="Acyl_CoA_acyltransferase"/>
</dbReference>
<organism evidence="2 3">
    <name type="scientific">Aestuariibaculum lutulentum</name>
    <dbReference type="NCBI Taxonomy" id="2920935"/>
    <lineage>
        <taxon>Bacteria</taxon>
        <taxon>Pseudomonadati</taxon>
        <taxon>Bacteroidota</taxon>
        <taxon>Flavobacteriia</taxon>
        <taxon>Flavobacteriales</taxon>
        <taxon>Flavobacteriaceae</taxon>
    </lineage>
</organism>
<dbReference type="InterPro" id="IPR050276">
    <property type="entry name" value="MshD_Acetyltransferase"/>
</dbReference>
<dbReference type="Gene3D" id="3.40.630.30">
    <property type="match status" value="1"/>
</dbReference>
<feature type="domain" description="N-acetyltransferase" evidence="1">
    <location>
        <begin position="3"/>
        <end position="167"/>
    </location>
</feature>
<evidence type="ECO:0000313" key="3">
    <source>
        <dbReference type="Proteomes" id="UP001156141"/>
    </source>
</evidence>
<dbReference type="InterPro" id="IPR000182">
    <property type="entry name" value="GNAT_dom"/>
</dbReference>
<comment type="caution">
    <text evidence="2">The sequence shown here is derived from an EMBL/GenBank/DDBJ whole genome shotgun (WGS) entry which is preliminary data.</text>
</comment>
<dbReference type="Proteomes" id="UP001156141">
    <property type="component" value="Unassembled WGS sequence"/>
</dbReference>
<reference evidence="2" key="1">
    <citation type="submission" date="2022-02" db="EMBL/GenBank/DDBJ databases">
        <title>Aestuariibaculum sp., a marine bacterium isolated from sediment in Guangxi.</title>
        <authorList>
            <person name="Ying J."/>
        </authorList>
    </citation>
    <scope>NUCLEOTIDE SEQUENCE</scope>
    <source>
        <strain evidence="2">L182</strain>
    </source>
</reference>
<proteinExistence type="predicted"/>
<dbReference type="PANTHER" id="PTHR43617:SF34">
    <property type="entry name" value="PUTATIVE-RELATED"/>
    <property type="match status" value="1"/>
</dbReference>